<sequence length="136" mass="15482">MGLSEKSQENLEIVDICLRSGHYNAGINRAYYAAFQKIKDYLEGVGFSNEEFDNFGNPYKPFSHGEIASVLITYLTGTVGVSYVKLANLYCYDDLYHKRKVADYYPNMMSKADLLDRQKQVIAICKLIDSVKEGRL</sequence>
<dbReference type="STRING" id="158190.SpiGrapes_1637"/>
<proteinExistence type="predicted"/>
<dbReference type="Gene3D" id="1.20.120.330">
    <property type="entry name" value="Nucleotidyltransferases domain 2"/>
    <property type="match status" value="1"/>
</dbReference>
<dbReference type="AlphaFoldDB" id="G8QWE6"/>
<protein>
    <recommendedName>
        <fullName evidence="3">HEPN domain-containing protein</fullName>
    </recommendedName>
</protein>
<dbReference type="EMBL" id="CP003155">
    <property type="protein sequence ID" value="AEV29444.1"/>
    <property type="molecule type" value="Genomic_DNA"/>
</dbReference>
<dbReference type="KEGG" id="sgp:SpiGrapes_1637"/>
<dbReference type="RefSeq" id="WP_014270292.1">
    <property type="nucleotide sequence ID" value="NC_016633.1"/>
</dbReference>
<evidence type="ECO:0000313" key="1">
    <source>
        <dbReference type="EMBL" id="AEV29444.1"/>
    </source>
</evidence>
<evidence type="ECO:0000313" key="2">
    <source>
        <dbReference type="Proteomes" id="UP000005632"/>
    </source>
</evidence>
<reference evidence="1 2" key="1">
    <citation type="submission" date="2011-11" db="EMBL/GenBank/DDBJ databases">
        <title>Complete sequence of Spirochaeta sp. grapes.</title>
        <authorList>
            <consortium name="US DOE Joint Genome Institute"/>
            <person name="Lucas S."/>
            <person name="Han J."/>
            <person name="Lapidus A."/>
            <person name="Cheng J.-F."/>
            <person name="Goodwin L."/>
            <person name="Pitluck S."/>
            <person name="Peters L."/>
            <person name="Ovchinnikova G."/>
            <person name="Munk A.C."/>
            <person name="Detter J.C."/>
            <person name="Han C."/>
            <person name="Tapia R."/>
            <person name="Land M."/>
            <person name="Hauser L."/>
            <person name="Kyrpides N."/>
            <person name="Ivanova N."/>
            <person name="Pagani I."/>
            <person name="Ritalahtilisa K."/>
            <person name="Loeffler F."/>
            <person name="Woyke T."/>
        </authorList>
    </citation>
    <scope>NUCLEOTIDE SEQUENCE [LARGE SCALE GENOMIC DNA]</scope>
    <source>
        <strain evidence="2">ATCC BAA-1885 / DSM 22778 / Grapes</strain>
    </source>
</reference>
<keyword evidence="2" id="KW-1185">Reference proteome</keyword>
<evidence type="ECO:0008006" key="3">
    <source>
        <dbReference type="Google" id="ProtNLM"/>
    </source>
</evidence>
<dbReference type="Proteomes" id="UP000005632">
    <property type="component" value="Chromosome"/>
</dbReference>
<gene>
    <name evidence="1" type="ordered locus">SpiGrapes_1637</name>
</gene>
<name>G8QWE6_SPHPG</name>
<organism evidence="1 2">
    <name type="scientific">Sphaerochaeta pleomorpha (strain ATCC BAA-1885 / DSM 22778 / Grapes)</name>
    <dbReference type="NCBI Taxonomy" id="158190"/>
    <lineage>
        <taxon>Bacteria</taxon>
        <taxon>Pseudomonadati</taxon>
        <taxon>Spirochaetota</taxon>
        <taxon>Spirochaetia</taxon>
        <taxon>Spirochaetales</taxon>
        <taxon>Sphaerochaetaceae</taxon>
        <taxon>Sphaerochaeta</taxon>
    </lineage>
</organism>
<accession>G8QWE6</accession>
<dbReference type="HOGENOM" id="CLU_1905854_0_0_12"/>